<evidence type="ECO:0000313" key="1">
    <source>
        <dbReference type="EMBL" id="HIT16943.1"/>
    </source>
</evidence>
<accession>A0A9D1K9U6</accession>
<reference evidence="1" key="1">
    <citation type="submission" date="2020-10" db="EMBL/GenBank/DDBJ databases">
        <authorList>
            <person name="Gilroy R."/>
        </authorList>
    </citation>
    <scope>NUCLEOTIDE SEQUENCE</scope>
    <source>
        <strain evidence="1">14508</strain>
    </source>
</reference>
<comment type="caution">
    <text evidence="1">The sequence shown here is derived from an EMBL/GenBank/DDBJ whole genome shotgun (WGS) entry which is preliminary data.</text>
</comment>
<dbReference type="AlphaFoldDB" id="A0A9D1K9U6"/>
<dbReference type="EMBL" id="DVKI01000032">
    <property type="protein sequence ID" value="HIT16943.1"/>
    <property type="molecule type" value="Genomic_DNA"/>
</dbReference>
<evidence type="ECO:0000313" key="2">
    <source>
        <dbReference type="Proteomes" id="UP000886893"/>
    </source>
</evidence>
<organism evidence="1 2">
    <name type="scientific">Candidatus Caccosoma faecigallinarum</name>
    <dbReference type="NCBI Taxonomy" id="2840720"/>
    <lineage>
        <taxon>Bacteria</taxon>
        <taxon>Bacillati</taxon>
        <taxon>Bacillota</taxon>
        <taxon>Bacillota incertae sedis</taxon>
        <taxon>Candidatus Caccosoma</taxon>
    </lineage>
</organism>
<sequence>MEENKTFTIKIASKEKYLEGIINQIDEIRFHQNIKNPQIELVFENISLNSKELYRLFDELVVHQEIVIQKIQFMMSKKENLEKNQLEKKDLELTIIGNIEKDMVIVSPCNVHVVGNVAGTIILKHPADSIYSKEFIQCNAIIQGKAYYFDSCENFHFKKQS</sequence>
<dbReference type="Proteomes" id="UP000886893">
    <property type="component" value="Unassembled WGS sequence"/>
</dbReference>
<proteinExistence type="predicted"/>
<gene>
    <name evidence="1" type="ORF">IAD04_01000</name>
</gene>
<name>A0A9D1K9U6_9FIRM</name>
<protein>
    <submittedName>
        <fullName evidence="1">Uncharacterized protein</fullName>
    </submittedName>
</protein>
<reference evidence="1" key="2">
    <citation type="journal article" date="2021" name="PeerJ">
        <title>Extensive microbial diversity within the chicken gut microbiome revealed by metagenomics and culture.</title>
        <authorList>
            <person name="Gilroy R."/>
            <person name="Ravi A."/>
            <person name="Getino M."/>
            <person name="Pursley I."/>
            <person name="Horton D.L."/>
            <person name="Alikhan N.F."/>
            <person name="Baker D."/>
            <person name="Gharbi K."/>
            <person name="Hall N."/>
            <person name="Watson M."/>
            <person name="Adriaenssens E.M."/>
            <person name="Foster-Nyarko E."/>
            <person name="Jarju S."/>
            <person name="Secka A."/>
            <person name="Antonio M."/>
            <person name="Oren A."/>
            <person name="Chaudhuri R.R."/>
            <person name="La Ragione R."/>
            <person name="Hildebrand F."/>
            <person name="Pallen M.J."/>
        </authorList>
    </citation>
    <scope>NUCLEOTIDE SEQUENCE</scope>
    <source>
        <strain evidence="1">14508</strain>
    </source>
</reference>